<proteinExistence type="predicted"/>
<name>A0ABW3FG17_9HYPH</name>
<dbReference type="PANTHER" id="PTHR43428">
    <property type="entry name" value="ARSENATE REDUCTASE"/>
    <property type="match status" value="1"/>
</dbReference>
<dbReference type="Proteomes" id="UP001597101">
    <property type="component" value="Unassembled WGS sequence"/>
</dbReference>
<feature type="domain" description="Phosphotyrosine protein phosphatase I" evidence="2">
    <location>
        <begin position="10"/>
        <end position="145"/>
    </location>
</feature>
<evidence type="ECO:0000313" key="4">
    <source>
        <dbReference type="Proteomes" id="UP001597101"/>
    </source>
</evidence>
<dbReference type="InterPro" id="IPR023485">
    <property type="entry name" value="Ptyr_pPase"/>
</dbReference>
<comment type="caution">
    <text evidence="3">The sequence shown here is derived from an EMBL/GenBank/DDBJ whole genome shotgun (WGS) entry which is preliminary data.</text>
</comment>
<reference evidence="4" key="1">
    <citation type="journal article" date="2019" name="Int. J. Syst. Evol. Microbiol.">
        <title>The Global Catalogue of Microorganisms (GCM) 10K type strain sequencing project: providing services to taxonomists for standard genome sequencing and annotation.</title>
        <authorList>
            <consortium name="The Broad Institute Genomics Platform"/>
            <consortium name="The Broad Institute Genome Sequencing Center for Infectious Disease"/>
            <person name="Wu L."/>
            <person name="Ma J."/>
        </authorList>
    </citation>
    <scope>NUCLEOTIDE SEQUENCE [LARGE SCALE GENOMIC DNA]</scope>
    <source>
        <strain evidence="4">CCUG 60023</strain>
    </source>
</reference>
<dbReference type="EMBL" id="JBHTJV010000003">
    <property type="protein sequence ID" value="MFD0916215.1"/>
    <property type="molecule type" value="Genomic_DNA"/>
</dbReference>
<keyword evidence="4" id="KW-1185">Reference proteome</keyword>
<evidence type="ECO:0000313" key="3">
    <source>
        <dbReference type="EMBL" id="MFD0916215.1"/>
    </source>
</evidence>
<dbReference type="SUPFAM" id="SSF52788">
    <property type="entry name" value="Phosphotyrosine protein phosphatases I"/>
    <property type="match status" value="1"/>
</dbReference>
<gene>
    <name evidence="3" type="ORF">ACFQ14_07340</name>
</gene>
<organism evidence="3 4">
    <name type="scientific">Pseudahrensia aquimaris</name>
    <dbReference type="NCBI Taxonomy" id="744461"/>
    <lineage>
        <taxon>Bacteria</taxon>
        <taxon>Pseudomonadati</taxon>
        <taxon>Pseudomonadota</taxon>
        <taxon>Alphaproteobacteria</taxon>
        <taxon>Hyphomicrobiales</taxon>
        <taxon>Ahrensiaceae</taxon>
        <taxon>Pseudahrensia</taxon>
    </lineage>
</organism>
<accession>A0ABW3FG17</accession>
<dbReference type="PANTHER" id="PTHR43428:SF1">
    <property type="entry name" value="ARSENATE REDUCTASE"/>
    <property type="match status" value="1"/>
</dbReference>
<dbReference type="Pfam" id="PF01451">
    <property type="entry name" value="LMWPc"/>
    <property type="match status" value="1"/>
</dbReference>
<keyword evidence="1" id="KW-0059">Arsenical resistance</keyword>
<evidence type="ECO:0000259" key="2">
    <source>
        <dbReference type="SMART" id="SM00226"/>
    </source>
</evidence>
<dbReference type="SMART" id="SM00226">
    <property type="entry name" value="LMWPc"/>
    <property type="match status" value="1"/>
</dbReference>
<evidence type="ECO:0000256" key="1">
    <source>
        <dbReference type="ARBA" id="ARBA00022849"/>
    </source>
</evidence>
<sequence length="147" mass="16469">MSDQSKNLPASVLLMCNHNVIRSTMAEALMRKKFGERVFADSAGIRTGTVDPFVTAVLAELDMDMADHVPKALEELDDTWFDLVIAFSREAHEAVQETKLLEFGEVLFWPADDPTVVQGSRDQMLAAYRAVRDQISKRIDEHFAPTA</sequence>
<dbReference type="InterPro" id="IPR036196">
    <property type="entry name" value="Ptyr_pPase_sf"/>
</dbReference>
<dbReference type="RefSeq" id="WP_377212044.1">
    <property type="nucleotide sequence ID" value="NZ_JBHTJV010000003.1"/>
</dbReference>
<dbReference type="Gene3D" id="3.40.50.2300">
    <property type="match status" value="1"/>
</dbReference>
<protein>
    <submittedName>
        <fullName evidence="3">Protein-tyrosine-phosphatase</fullName>
    </submittedName>
</protein>